<sequence>NGDSALHWACYHGDWDVASVLLNAGADVNASGDLRNSPLHMAATGSHEVLCAELLARGANADAKNEFQVVPSSTA</sequence>
<keyword evidence="1" id="KW-0677">Repeat</keyword>
<dbReference type="STRING" id="296587.C1EDC7"/>
<evidence type="ECO:0000256" key="3">
    <source>
        <dbReference type="PROSITE-ProRule" id="PRU00023"/>
    </source>
</evidence>
<dbReference type="OMA" id="HVACANH"/>
<dbReference type="PANTHER" id="PTHR24171">
    <property type="entry name" value="ANKYRIN REPEAT DOMAIN-CONTAINING PROTEIN 39-RELATED"/>
    <property type="match status" value="1"/>
</dbReference>
<proteinExistence type="predicted"/>
<evidence type="ECO:0000256" key="2">
    <source>
        <dbReference type="ARBA" id="ARBA00023043"/>
    </source>
</evidence>
<reference evidence="4 5" key="1">
    <citation type="journal article" date="2009" name="Science">
        <title>Green evolution and dynamic adaptations revealed by genomes of the marine picoeukaryotes Micromonas.</title>
        <authorList>
            <person name="Worden A.Z."/>
            <person name="Lee J.H."/>
            <person name="Mock T."/>
            <person name="Rouze P."/>
            <person name="Simmons M.P."/>
            <person name="Aerts A.L."/>
            <person name="Allen A.E."/>
            <person name="Cuvelier M.L."/>
            <person name="Derelle E."/>
            <person name="Everett M.V."/>
            <person name="Foulon E."/>
            <person name="Grimwood J."/>
            <person name="Gundlach H."/>
            <person name="Henrissat B."/>
            <person name="Napoli C."/>
            <person name="McDonald S.M."/>
            <person name="Parker M.S."/>
            <person name="Rombauts S."/>
            <person name="Salamov A."/>
            <person name="Von Dassow P."/>
            <person name="Badger J.H."/>
            <person name="Coutinho P.M."/>
            <person name="Demir E."/>
            <person name="Dubchak I."/>
            <person name="Gentemann C."/>
            <person name="Eikrem W."/>
            <person name="Gready J.E."/>
            <person name="John U."/>
            <person name="Lanier W."/>
            <person name="Lindquist E.A."/>
            <person name="Lucas S."/>
            <person name="Mayer K.F."/>
            <person name="Moreau H."/>
            <person name="Not F."/>
            <person name="Otillar R."/>
            <person name="Panaud O."/>
            <person name="Pangilinan J."/>
            <person name="Paulsen I."/>
            <person name="Piegu B."/>
            <person name="Poliakov A."/>
            <person name="Robbens S."/>
            <person name="Schmutz J."/>
            <person name="Toulza E."/>
            <person name="Wyss T."/>
            <person name="Zelensky A."/>
            <person name="Zhou K."/>
            <person name="Armbrust E.V."/>
            <person name="Bhattacharya D."/>
            <person name="Goodenough U.W."/>
            <person name="Van de Peer Y."/>
            <person name="Grigoriev I.V."/>
        </authorList>
    </citation>
    <scope>NUCLEOTIDE SEQUENCE [LARGE SCALE GENOMIC DNA]</scope>
    <source>
        <strain evidence="5">RCC299 / NOUM17</strain>
    </source>
</reference>
<dbReference type="Pfam" id="PF12796">
    <property type="entry name" value="Ank_2"/>
    <property type="match status" value="1"/>
</dbReference>
<gene>
    <name evidence="4" type="ORF">MICPUN_74266</name>
</gene>
<dbReference type="InterPro" id="IPR036770">
    <property type="entry name" value="Ankyrin_rpt-contain_sf"/>
</dbReference>
<dbReference type="Proteomes" id="UP000002009">
    <property type="component" value="Chromosome 11"/>
</dbReference>
<feature type="non-terminal residue" evidence="4">
    <location>
        <position position="75"/>
    </location>
</feature>
<keyword evidence="5" id="KW-1185">Reference proteome</keyword>
<dbReference type="KEGG" id="mis:MICPUN_74266"/>
<dbReference type="Gene3D" id="1.25.40.20">
    <property type="entry name" value="Ankyrin repeat-containing domain"/>
    <property type="match status" value="1"/>
</dbReference>
<dbReference type="OrthoDB" id="496398at2759"/>
<feature type="non-terminal residue" evidence="4">
    <location>
        <position position="1"/>
    </location>
</feature>
<protein>
    <submittedName>
        <fullName evidence="4">Uncharacterized protein</fullName>
    </submittedName>
</protein>
<dbReference type="InParanoid" id="C1EDC7"/>
<dbReference type="InterPro" id="IPR002110">
    <property type="entry name" value="Ankyrin_rpt"/>
</dbReference>
<dbReference type="RefSeq" id="XP_002505086.1">
    <property type="nucleotide sequence ID" value="XM_002505040.1"/>
</dbReference>
<feature type="repeat" description="ANK" evidence="3">
    <location>
        <begin position="1"/>
        <end position="33"/>
    </location>
</feature>
<dbReference type="GeneID" id="8247508"/>
<name>C1EDC7_MICCC</name>
<dbReference type="EMBL" id="CP001330">
    <property type="protein sequence ID" value="ACO66344.1"/>
    <property type="molecule type" value="Genomic_DNA"/>
</dbReference>
<accession>C1EDC7</accession>
<organism evidence="4 5">
    <name type="scientific">Micromonas commoda (strain RCC299 / NOUM17 / CCMP2709)</name>
    <name type="common">Picoplanktonic green alga</name>
    <dbReference type="NCBI Taxonomy" id="296587"/>
    <lineage>
        <taxon>Eukaryota</taxon>
        <taxon>Viridiplantae</taxon>
        <taxon>Chlorophyta</taxon>
        <taxon>Mamiellophyceae</taxon>
        <taxon>Mamiellales</taxon>
        <taxon>Mamiellaceae</taxon>
        <taxon>Micromonas</taxon>
    </lineage>
</organism>
<dbReference type="SMART" id="SM00248">
    <property type="entry name" value="ANK"/>
    <property type="match status" value="2"/>
</dbReference>
<dbReference type="AlphaFoldDB" id="C1EDC7"/>
<feature type="repeat" description="ANK" evidence="3">
    <location>
        <begin position="34"/>
        <end position="66"/>
    </location>
</feature>
<dbReference type="PROSITE" id="PS50297">
    <property type="entry name" value="ANK_REP_REGION"/>
    <property type="match status" value="2"/>
</dbReference>
<evidence type="ECO:0000313" key="5">
    <source>
        <dbReference type="Proteomes" id="UP000002009"/>
    </source>
</evidence>
<evidence type="ECO:0000313" key="4">
    <source>
        <dbReference type="EMBL" id="ACO66344.1"/>
    </source>
</evidence>
<keyword evidence="2 3" id="KW-0040">ANK repeat</keyword>
<dbReference type="SUPFAM" id="SSF48403">
    <property type="entry name" value="Ankyrin repeat"/>
    <property type="match status" value="1"/>
</dbReference>
<evidence type="ECO:0000256" key="1">
    <source>
        <dbReference type="ARBA" id="ARBA00022737"/>
    </source>
</evidence>
<dbReference type="PROSITE" id="PS50088">
    <property type="entry name" value="ANK_REPEAT"/>
    <property type="match status" value="2"/>
</dbReference>